<comment type="caution">
    <text evidence="1">The sequence shown here is derived from an EMBL/GenBank/DDBJ whole genome shotgun (WGS) entry which is preliminary data.</text>
</comment>
<proteinExistence type="predicted"/>
<keyword evidence="2" id="KW-1185">Reference proteome</keyword>
<sequence length="57" mass="6523">MSVKNNKFAKYPEGSKSGYSQHKHLILAFNPFLCNICRNDWAGWMHGLPKLRSANES</sequence>
<reference evidence="1" key="1">
    <citation type="submission" date="2020-11" db="EMBL/GenBank/DDBJ databases">
        <authorList>
            <person name="Whitehead M."/>
        </authorList>
    </citation>
    <scope>NUCLEOTIDE SEQUENCE</scope>
    <source>
        <strain evidence="1">EGII</strain>
    </source>
</reference>
<dbReference type="EMBL" id="CAJHJT010000034">
    <property type="protein sequence ID" value="CAD7003160.1"/>
    <property type="molecule type" value="Genomic_DNA"/>
</dbReference>
<dbReference type="AlphaFoldDB" id="A0A811UW45"/>
<accession>A0A811UW45</accession>
<protein>
    <submittedName>
        <fullName evidence="1">(Mediterranean fruit fly) hypothetical protein</fullName>
    </submittedName>
</protein>
<evidence type="ECO:0000313" key="2">
    <source>
        <dbReference type="Proteomes" id="UP000606786"/>
    </source>
</evidence>
<gene>
    <name evidence="1" type="ORF">CCAP1982_LOCUS11621</name>
</gene>
<name>A0A811UW45_CERCA</name>
<dbReference type="Proteomes" id="UP000606786">
    <property type="component" value="Unassembled WGS sequence"/>
</dbReference>
<organism evidence="1 2">
    <name type="scientific">Ceratitis capitata</name>
    <name type="common">Mediterranean fruit fly</name>
    <name type="synonym">Tephritis capitata</name>
    <dbReference type="NCBI Taxonomy" id="7213"/>
    <lineage>
        <taxon>Eukaryota</taxon>
        <taxon>Metazoa</taxon>
        <taxon>Ecdysozoa</taxon>
        <taxon>Arthropoda</taxon>
        <taxon>Hexapoda</taxon>
        <taxon>Insecta</taxon>
        <taxon>Pterygota</taxon>
        <taxon>Neoptera</taxon>
        <taxon>Endopterygota</taxon>
        <taxon>Diptera</taxon>
        <taxon>Brachycera</taxon>
        <taxon>Muscomorpha</taxon>
        <taxon>Tephritoidea</taxon>
        <taxon>Tephritidae</taxon>
        <taxon>Ceratitis</taxon>
        <taxon>Ceratitis</taxon>
    </lineage>
</organism>
<evidence type="ECO:0000313" key="1">
    <source>
        <dbReference type="EMBL" id="CAD7003160.1"/>
    </source>
</evidence>
<feature type="non-terminal residue" evidence="1">
    <location>
        <position position="57"/>
    </location>
</feature>